<evidence type="ECO:0000259" key="7">
    <source>
        <dbReference type="PROSITE" id="PS50893"/>
    </source>
</evidence>
<evidence type="ECO:0000256" key="3">
    <source>
        <dbReference type="ARBA" id="ARBA00022448"/>
    </source>
</evidence>
<dbReference type="CDD" id="cd03230">
    <property type="entry name" value="ABC_DR_subfamily_A"/>
    <property type="match status" value="1"/>
</dbReference>
<dbReference type="PROSITE" id="PS50893">
    <property type="entry name" value="ABC_TRANSPORTER_2"/>
    <property type="match status" value="1"/>
</dbReference>
<feature type="domain" description="ABC transporter" evidence="7">
    <location>
        <begin position="9"/>
        <end position="226"/>
    </location>
</feature>
<evidence type="ECO:0000256" key="6">
    <source>
        <dbReference type="ARBA" id="ARBA00023251"/>
    </source>
</evidence>
<evidence type="ECO:0000256" key="5">
    <source>
        <dbReference type="ARBA" id="ARBA00022840"/>
    </source>
</evidence>
<dbReference type="PANTHER" id="PTHR42711:SF5">
    <property type="entry name" value="ABC TRANSPORTER ATP-BINDING PROTEIN NATA"/>
    <property type="match status" value="1"/>
</dbReference>
<dbReference type="OrthoDB" id="9804819at2"/>
<dbReference type="AlphaFoldDB" id="A0A1H6FN86"/>
<keyword evidence="6" id="KW-0046">Antibiotic resistance</keyword>
<sequence length="228" mass="24265">MSAPQAAAIELDGVGRRFGEVVALRDVTLCVAPGETLCVVGANGAGKTTLARIVAGLLRASEGHVRVLGAALPDERHKLRGRIGYVGHDAPLYRRLSARENARFRARLLGLPNERVEALLSAAALDAVADRPVRELSRGLRQRAAIACALLADPELLVLDEPFHGLDVRAERLAGELLAAAGRTRVLVTHDLALAAREADHVLVLAAGRPRLLRREHVDAAALEEALA</sequence>
<dbReference type="GO" id="GO:0046677">
    <property type="term" value="P:response to antibiotic"/>
    <property type="evidence" value="ECO:0007669"/>
    <property type="project" value="UniProtKB-KW"/>
</dbReference>
<comment type="subcellular location">
    <subcellularLocation>
        <location evidence="1">Cell membrane</location>
        <topology evidence="1">Peripheral membrane protein</topology>
    </subcellularLocation>
</comment>
<name>A0A1H6FN86_THEAL</name>
<evidence type="ECO:0000256" key="1">
    <source>
        <dbReference type="ARBA" id="ARBA00004202"/>
    </source>
</evidence>
<evidence type="ECO:0000256" key="2">
    <source>
        <dbReference type="ARBA" id="ARBA00005417"/>
    </source>
</evidence>
<reference evidence="9" key="1">
    <citation type="submission" date="2016-10" db="EMBL/GenBank/DDBJ databases">
        <authorList>
            <person name="Varghese N."/>
            <person name="Submissions S."/>
        </authorList>
    </citation>
    <scope>NUCLEOTIDE SEQUENCE [LARGE SCALE GENOMIC DNA]</scope>
    <source>
        <strain evidence="9">ATCC 35263</strain>
    </source>
</reference>
<dbReference type="InterPro" id="IPR003593">
    <property type="entry name" value="AAA+_ATPase"/>
</dbReference>
<dbReference type="RefSeq" id="WP_143038564.1">
    <property type="nucleotide sequence ID" value="NZ_FNWJ01000001.1"/>
</dbReference>
<dbReference type="Gene3D" id="3.40.50.300">
    <property type="entry name" value="P-loop containing nucleotide triphosphate hydrolases"/>
    <property type="match status" value="1"/>
</dbReference>
<keyword evidence="4" id="KW-0547">Nucleotide-binding</keyword>
<dbReference type="STRING" id="29539.SAMN02745716_0728"/>
<comment type="similarity">
    <text evidence="2">Belongs to the ABC transporter superfamily.</text>
</comment>
<gene>
    <name evidence="8" type="ORF">SAMN02745716_0728</name>
</gene>
<evidence type="ECO:0000313" key="8">
    <source>
        <dbReference type="EMBL" id="SEH11313.1"/>
    </source>
</evidence>
<dbReference type="Pfam" id="PF00005">
    <property type="entry name" value="ABC_tran"/>
    <property type="match status" value="1"/>
</dbReference>
<dbReference type="SUPFAM" id="SSF52540">
    <property type="entry name" value="P-loop containing nucleoside triphosphate hydrolases"/>
    <property type="match status" value="1"/>
</dbReference>
<proteinExistence type="inferred from homology"/>
<dbReference type="InterPro" id="IPR027417">
    <property type="entry name" value="P-loop_NTPase"/>
</dbReference>
<protein>
    <submittedName>
        <fullName evidence="8">Heme exporter protein A</fullName>
    </submittedName>
</protein>
<dbReference type="GO" id="GO:0005524">
    <property type="term" value="F:ATP binding"/>
    <property type="evidence" value="ECO:0007669"/>
    <property type="project" value="UniProtKB-KW"/>
</dbReference>
<keyword evidence="3" id="KW-0813">Transport</keyword>
<dbReference type="InterPro" id="IPR050763">
    <property type="entry name" value="ABC_transporter_ATP-binding"/>
</dbReference>
<accession>A0A1H6FN86</accession>
<evidence type="ECO:0000313" key="9">
    <source>
        <dbReference type="Proteomes" id="UP000222056"/>
    </source>
</evidence>
<dbReference type="PANTHER" id="PTHR42711">
    <property type="entry name" value="ABC TRANSPORTER ATP-BINDING PROTEIN"/>
    <property type="match status" value="1"/>
</dbReference>
<keyword evidence="9" id="KW-1185">Reference proteome</keyword>
<dbReference type="InterPro" id="IPR003439">
    <property type="entry name" value="ABC_transporter-like_ATP-bd"/>
</dbReference>
<dbReference type="EMBL" id="FNWJ01000001">
    <property type="protein sequence ID" value="SEH11313.1"/>
    <property type="molecule type" value="Genomic_DNA"/>
</dbReference>
<dbReference type="GO" id="GO:0016887">
    <property type="term" value="F:ATP hydrolysis activity"/>
    <property type="evidence" value="ECO:0007669"/>
    <property type="project" value="InterPro"/>
</dbReference>
<dbReference type="Proteomes" id="UP000222056">
    <property type="component" value="Unassembled WGS sequence"/>
</dbReference>
<organism evidence="8 9">
    <name type="scientific">Thermoleophilum album</name>
    <dbReference type="NCBI Taxonomy" id="29539"/>
    <lineage>
        <taxon>Bacteria</taxon>
        <taxon>Bacillati</taxon>
        <taxon>Actinomycetota</taxon>
        <taxon>Thermoleophilia</taxon>
        <taxon>Thermoleophilales</taxon>
        <taxon>Thermoleophilaceae</taxon>
        <taxon>Thermoleophilum</taxon>
    </lineage>
</organism>
<evidence type="ECO:0000256" key="4">
    <source>
        <dbReference type="ARBA" id="ARBA00022741"/>
    </source>
</evidence>
<dbReference type="GO" id="GO:0005886">
    <property type="term" value="C:plasma membrane"/>
    <property type="evidence" value="ECO:0007669"/>
    <property type="project" value="UniProtKB-SubCell"/>
</dbReference>
<keyword evidence="5" id="KW-0067">ATP-binding</keyword>
<dbReference type="SMART" id="SM00382">
    <property type="entry name" value="AAA"/>
    <property type="match status" value="1"/>
</dbReference>